<dbReference type="SUPFAM" id="SSF53254">
    <property type="entry name" value="Phosphoglycerate mutase-like"/>
    <property type="match status" value="1"/>
</dbReference>
<accession>A0A495VKV9</accession>
<feature type="signal peptide" evidence="1">
    <location>
        <begin position="1"/>
        <end position="22"/>
    </location>
</feature>
<evidence type="ECO:0000313" key="3">
    <source>
        <dbReference type="Proteomes" id="UP000270626"/>
    </source>
</evidence>
<name>A0A495VKV9_9RHOO</name>
<dbReference type="InterPro" id="IPR013078">
    <property type="entry name" value="His_Pase_superF_clade-1"/>
</dbReference>
<dbReference type="Pfam" id="PF00300">
    <property type="entry name" value="His_Phos_1"/>
    <property type="match status" value="1"/>
</dbReference>
<reference evidence="2 3" key="1">
    <citation type="submission" date="2018-10" db="EMBL/GenBank/DDBJ databases">
        <title>Genomic Encyclopedia of Type Strains, Phase IV (KMG-IV): sequencing the most valuable type-strain genomes for metagenomic binning, comparative biology and taxonomic classification.</title>
        <authorList>
            <person name="Goeker M."/>
        </authorList>
    </citation>
    <scope>NUCLEOTIDE SEQUENCE [LARGE SCALE GENOMIC DNA]</scope>
    <source>
        <strain evidence="2 3">DSM 23841</strain>
    </source>
</reference>
<dbReference type="Gene3D" id="3.40.50.1240">
    <property type="entry name" value="Phosphoglycerate mutase-like"/>
    <property type="match status" value="1"/>
</dbReference>
<dbReference type="Proteomes" id="UP000270626">
    <property type="component" value="Unassembled WGS sequence"/>
</dbReference>
<feature type="chain" id="PRO_5019816161" evidence="1">
    <location>
        <begin position="23"/>
        <end position="213"/>
    </location>
</feature>
<dbReference type="EMBL" id="RBXP01000019">
    <property type="protein sequence ID" value="RKT49976.1"/>
    <property type="molecule type" value="Genomic_DNA"/>
</dbReference>
<protein>
    <submittedName>
        <fullName evidence="2">Histidine phosphatase superfamily protein (Branch 1)</fullName>
    </submittedName>
</protein>
<dbReference type="CDD" id="cd07040">
    <property type="entry name" value="HP"/>
    <property type="match status" value="1"/>
</dbReference>
<dbReference type="InterPro" id="IPR029033">
    <property type="entry name" value="His_PPase_superfam"/>
</dbReference>
<organism evidence="2 3">
    <name type="scientific">Azonexus fungiphilus</name>
    <dbReference type="NCBI Taxonomy" id="146940"/>
    <lineage>
        <taxon>Bacteria</taxon>
        <taxon>Pseudomonadati</taxon>
        <taxon>Pseudomonadota</taxon>
        <taxon>Betaproteobacteria</taxon>
        <taxon>Rhodocyclales</taxon>
        <taxon>Azonexaceae</taxon>
        <taxon>Azonexus</taxon>
    </lineage>
</organism>
<keyword evidence="3" id="KW-1185">Reference proteome</keyword>
<sequence length="213" mass="23371">MTLASCRRLLAACLLLANTALAAADEAPPVFSERLATRETLEQLRAGGHVLYIRHGYTDNSRADRFPDLDPNDCASQRLLSDEGRALMREVGQRLRAARIPVGEILVSPMCRTRDSAALLFGDKFSLSEPLMYSANMTSDEKKPRLAALAAILREPVGAGRNRVLVAHAPNLADLIGFFVKPEGTVVVFAQRGSKGYEYVASIPPRLWPELLR</sequence>
<keyword evidence="1" id="KW-0732">Signal</keyword>
<dbReference type="AlphaFoldDB" id="A0A495VKV9"/>
<proteinExistence type="predicted"/>
<dbReference type="OrthoDB" id="8685508at2"/>
<evidence type="ECO:0000256" key="1">
    <source>
        <dbReference type="SAM" id="SignalP"/>
    </source>
</evidence>
<dbReference type="RefSeq" id="WP_121459389.1">
    <property type="nucleotide sequence ID" value="NZ_RBXP01000019.1"/>
</dbReference>
<gene>
    <name evidence="2" type="ORF">DFR40_3119</name>
</gene>
<evidence type="ECO:0000313" key="2">
    <source>
        <dbReference type="EMBL" id="RKT49976.1"/>
    </source>
</evidence>
<comment type="caution">
    <text evidence="2">The sequence shown here is derived from an EMBL/GenBank/DDBJ whole genome shotgun (WGS) entry which is preliminary data.</text>
</comment>